<dbReference type="SUPFAM" id="SSF82199">
    <property type="entry name" value="SET domain"/>
    <property type="match status" value="1"/>
</dbReference>
<comment type="caution">
    <text evidence="2">The sequence shown here is derived from an EMBL/GenBank/DDBJ whole genome shotgun (WGS) entry which is preliminary data.</text>
</comment>
<dbReference type="Pfam" id="PF00856">
    <property type="entry name" value="SET"/>
    <property type="match status" value="1"/>
</dbReference>
<dbReference type="InterPro" id="IPR046341">
    <property type="entry name" value="SET_dom_sf"/>
</dbReference>
<evidence type="ECO:0000259" key="1">
    <source>
        <dbReference type="SMART" id="SM00317"/>
    </source>
</evidence>
<dbReference type="InterPro" id="IPR001214">
    <property type="entry name" value="SET_dom"/>
</dbReference>
<dbReference type="SMART" id="SM00317">
    <property type="entry name" value="SET"/>
    <property type="match status" value="1"/>
</dbReference>
<proteinExistence type="predicted"/>
<keyword evidence="2" id="KW-0489">Methyltransferase</keyword>
<name>A0ABW1S7U2_9PROT</name>
<protein>
    <submittedName>
        <fullName evidence="2">SET domain-containing protein</fullName>
        <ecNumber evidence="2">2.1.1.-</ecNumber>
    </submittedName>
</protein>
<sequence>MMLVRAYLAPSSIEGLGVFSHDNIRKGDVVWRFDTRFDQLIPLQTLADSDDRTREFLERYGYDMPMHPGFLALDADEGRFMNHSDAPNLDFSAPDYGVALVDIPAGVELTCDYREFTVGDIVFQPPRHQVATGLSQVN</sequence>
<dbReference type="GO" id="GO:0008168">
    <property type="term" value="F:methyltransferase activity"/>
    <property type="evidence" value="ECO:0007669"/>
    <property type="project" value="UniProtKB-KW"/>
</dbReference>
<dbReference type="Proteomes" id="UP001596303">
    <property type="component" value="Unassembled WGS sequence"/>
</dbReference>
<organism evidence="2 3">
    <name type="scientific">Ponticaulis profundi</name>
    <dbReference type="NCBI Taxonomy" id="2665222"/>
    <lineage>
        <taxon>Bacteria</taxon>
        <taxon>Pseudomonadati</taxon>
        <taxon>Pseudomonadota</taxon>
        <taxon>Alphaproteobacteria</taxon>
        <taxon>Hyphomonadales</taxon>
        <taxon>Hyphomonadaceae</taxon>
        <taxon>Ponticaulis</taxon>
    </lineage>
</organism>
<dbReference type="GO" id="GO:0032259">
    <property type="term" value="P:methylation"/>
    <property type="evidence" value="ECO:0007669"/>
    <property type="project" value="UniProtKB-KW"/>
</dbReference>
<keyword evidence="3" id="KW-1185">Reference proteome</keyword>
<dbReference type="EC" id="2.1.1.-" evidence="2"/>
<accession>A0ABW1S7U2</accession>
<dbReference type="CDD" id="cd08161">
    <property type="entry name" value="SET"/>
    <property type="match status" value="1"/>
</dbReference>
<evidence type="ECO:0000313" key="2">
    <source>
        <dbReference type="EMBL" id="MFC6197579.1"/>
    </source>
</evidence>
<dbReference type="Gene3D" id="2.170.270.10">
    <property type="entry name" value="SET domain"/>
    <property type="match status" value="1"/>
</dbReference>
<evidence type="ECO:0000313" key="3">
    <source>
        <dbReference type="Proteomes" id="UP001596303"/>
    </source>
</evidence>
<reference evidence="3" key="1">
    <citation type="journal article" date="2019" name="Int. J. Syst. Evol. Microbiol.">
        <title>The Global Catalogue of Microorganisms (GCM) 10K type strain sequencing project: providing services to taxonomists for standard genome sequencing and annotation.</title>
        <authorList>
            <consortium name="The Broad Institute Genomics Platform"/>
            <consortium name="The Broad Institute Genome Sequencing Center for Infectious Disease"/>
            <person name="Wu L."/>
            <person name="Ma J."/>
        </authorList>
    </citation>
    <scope>NUCLEOTIDE SEQUENCE [LARGE SCALE GENOMIC DNA]</scope>
    <source>
        <strain evidence="3">CGMCC-1.15741</strain>
    </source>
</reference>
<dbReference type="RefSeq" id="WP_377376688.1">
    <property type="nucleotide sequence ID" value="NZ_JBHSSW010000005.1"/>
</dbReference>
<feature type="domain" description="SET" evidence="1">
    <location>
        <begin position="4"/>
        <end position="120"/>
    </location>
</feature>
<gene>
    <name evidence="2" type="ORF">ACFQDM_05790</name>
</gene>
<keyword evidence="2" id="KW-0808">Transferase</keyword>
<dbReference type="EMBL" id="JBHSSW010000005">
    <property type="protein sequence ID" value="MFC6197579.1"/>
    <property type="molecule type" value="Genomic_DNA"/>
</dbReference>